<sequence>MNKWLKVGLILLHSLLLLLIINLYTLGLRASSVDARVSGLEREQAVAWFRQMIFEARVRGLDNNALVFFGHRGEAGEYFTIGEMQDYSGVGPYDANTYVNVPIGEELRICLREKGGTVIAETTLSNIGAGDLLIAWYDPDSGSAQDVVSPDEWSLPAFFRTGEGILVAIERFNGQVE</sequence>
<name>A0A1F7X4X7_9BACT</name>
<dbReference type="Proteomes" id="UP000176778">
    <property type="component" value="Unassembled WGS sequence"/>
</dbReference>
<organism evidence="1 2">
    <name type="scientific">Candidatus Woesebacteria bacterium RBG_13_46_13</name>
    <dbReference type="NCBI Taxonomy" id="1802479"/>
    <lineage>
        <taxon>Bacteria</taxon>
        <taxon>Candidatus Woeseibacteriota</taxon>
    </lineage>
</organism>
<proteinExistence type="predicted"/>
<dbReference type="EMBL" id="MGFR01000001">
    <property type="protein sequence ID" value="OGM10067.1"/>
    <property type="molecule type" value="Genomic_DNA"/>
</dbReference>
<gene>
    <name evidence="1" type="ORF">A2Y68_01285</name>
</gene>
<reference evidence="1 2" key="1">
    <citation type="journal article" date="2016" name="Nat. Commun.">
        <title>Thousands of microbial genomes shed light on interconnected biogeochemical processes in an aquifer system.</title>
        <authorList>
            <person name="Anantharaman K."/>
            <person name="Brown C.T."/>
            <person name="Hug L.A."/>
            <person name="Sharon I."/>
            <person name="Castelle C.J."/>
            <person name="Probst A.J."/>
            <person name="Thomas B.C."/>
            <person name="Singh A."/>
            <person name="Wilkins M.J."/>
            <person name="Karaoz U."/>
            <person name="Brodie E.L."/>
            <person name="Williams K.H."/>
            <person name="Hubbard S.S."/>
            <person name="Banfield J.F."/>
        </authorList>
    </citation>
    <scope>NUCLEOTIDE SEQUENCE [LARGE SCALE GENOMIC DNA]</scope>
</reference>
<comment type="caution">
    <text evidence="1">The sequence shown here is derived from an EMBL/GenBank/DDBJ whole genome shotgun (WGS) entry which is preliminary data.</text>
</comment>
<dbReference type="STRING" id="1802479.A2Y68_01285"/>
<protein>
    <submittedName>
        <fullName evidence="1">Uncharacterized protein</fullName>
    </submittedName>
</protein>
<dbReference type="AlphaFoldDB" id="A0A1F7X4X7"/>
<evidence type="ECO:0000313" key="2">
    <source>
        <dbReference type="Proteomes" id="UP000176778"/>
    </source>
</evidence>
<accession>A0A1F7X4X7</accession>
<evidence type="ECO:0000313" key="1">
    <source>
        <dbReference type="EMBL" id="OGM10067.1"/>
    </source>
</evidence>